<accession>A0A543PM86</accession>
<dbReference type="RefSeq" id="WP_246070320.1">
    <property type="nucleotide sequence ID" value="NZ_VFQF01000003.1"/>
</dbReference>
<protein>
    <recommendedName>
        <fullName evidence="3">DUF559 domain-containing protein</fullName>
    </recommendedName>
</protein>
<evidence type="ECO:0000313" key="2">
    <source>
        <dbReference type="Proteomes" id="UP000320085"/>
    </source>
</evidence>
<proteinExistence type="predicted"/>
<gene>
    <name evidence="1" type="ORF">FHX52_4428</name>
</gene>
<evidence type="ECO:0000313" key="1">
    <source>
        <dbReference type="EMBL" id="TQN45192.1"/>
    </source>
</evidence>
<dbReference type="AlphaFoldDB" id="A0A543PM86"/>
<dbReference type="Proteomes" id="UP000320085">
    <property type="component" value="Unassembled WGS sequence"/>
</dbReference>
<reference evidence="1 2" key="1">
    <citation type="submission" date="2019-06" db="EMBL/GenBank/DDBJ databases">
        <title>Sequencing the genomes of 1000 actinobacteria strains.</title>
        <authorList>
            <person name="Klenk H.-P."/>
        </authorList>
    </citation>
    <scope>NUCLEOTIDE SEQUENCE [LARGE SCALE GENOMIC DNA]</scope>
    <source>
        <strain evidence="1 2">DSM 21776</strain>
    </source>
</reference>
<organism evidence="1 2">
    <name type="scientific">Humibacillus xanthopallidus</name>
    <dbReference type="NCBI Taxonomy" id="412689"/>
    <lineage>
        <taxon>Bacteria</taxon>
        <taxon>Bacillati</taxon>
        <taxon>Actinomycetota</taxon>
        <taxon>Actinomycetes</taxon>
        <taxon>Micrococcales</taxon>
        <taxon>Intrasporangiaceae</taxon>
        <taxon>Humibacillus</taxon>
    </lineage>
</organism>
<sequence>MARQLADANDGVVSRSMLRRAGITRRHVAFEVAAERWTVHGDVTVAVHTRPLSRPEQLWHAVWEVGDKVAALDGVTALHHAGLTGYQDDAIHLSVVHTARVKAPSSVTLHKVIRRIDGELAGGGMPHTRPSVAAIRGAQWAVSDRQAALILLLTVQQRLTTPELLLEASRQIRGRRRRGFVRQVVRDIALGVQSLGELDFAVLCRERGLPEPDRQVVVETNNGRIYLDVRWRNGLCVEIDGVQHREALMVSTDNLRTNDLVLGGDRALRIDLVGLRVFTDQFLAQVARGLTQYGWQAA</sequence>
<dbReference type="EMBL" id="VFQF01000003">
    <property type="protein sequence ID" value="TQN45192.1"/>
    <property type="molecule type" value="Genomic_DNA"/>
</dbReference>
<evidence type="ECO:0008006" key="3">
    <source>
        <dbReference type="Google" id="ProtNLM"/>
    </source>
</evidence>
<name>A0A543PM86_9MICO</name>
<comment type="caution">
    <text evidence="1">The sequence shown here is derived from an EMBL/GenBank/DDBJ whole genome shotgun (WGS) entry which is preliminary data.</text>
</comment>